<proteinExistence type="predicted"/>
<evidence type="ECO:0000313" key="3">
    <source>
        <dbReference type="Proteomes" id="UP001597212"/>
    </source>
</evidence>
<dbReference type="Gene3D" id="3.30.10.20">
    <property type="match status" value="1"/>
</dbReference>
<name>A0ABW4CUE4_9LACO</name>
<comment type="caution">
    <text evidence="2">The sequence shown here is derived from an EMBL/GenBank/DDBJ whole genome shotgun (WGS) entry which is preliminary data.</text>
</comment>
<gene>
    <name evidence="2" type="ORF">ACFQ5K_02765</name>
</gene>
<evidence type="ECO:0000256" key="1">
    <source>
        <dbReference type="SAM" id="MobiDB-lite"/>
    </source>
</evidence>
<keyword evidence="3" id="KW-1185">Reference proteome</keyword>
<accession>A0ABW4CUE4</accession>
<protein>
    <submittedName>
        <fullName evidence="2">PASTA domain-containing protein</fullName>
    </submittedName>
</protein>
<dbReference type="RefSeq" id="WP_125757369.1">
    <property type="nucleotide sequence ID" value="NZ_JBHTOK010000011.1"/>
</dbReference>
<feature type="compositionally biased region" description="Basic residues" evidence="1">
    <location>
        <begin position="179"/>
        <end position="188"/>
    </location>
</feature>
<reference evidence="3" key="1">
    <citation type="journal article" date="2019" name="Int. J. Syst. Evol. Microbiol.">
        <title>The Global Catalogue of Microorganisms (GCM) 10K type strain sequencing project: providing services to taxonomists for standard genome sequencing and annotation.</title>
        <authorList>
            <consortium name="The Broad Institute Genomics Platform"/>
            <consortium name="The Broad Institute Genome Sequencing Center for Infectious Disease"/>
            <person name="Wu L."/>
            <person name="Ma J."/>
        </authorList>
    </citation>
    <scope>NUCLEOTIDE SEQUENCE [LARGE SCALE GENOMIC DNA]</scope>
    <source>
        <strain evidence="3">CCM 8912</strain>
    </source>
</reference>
<evidence type="ECO:0000313" key="2">
    <source>
        <dbReference type="EMBL" id="MFD1440311.1"/>
    </source>
</evidence>
<feature type="region of interest" description="Disordered" evidence="1">
    <location>
        <begin position="172"/>
        <end position="207"/>
    </location>
</feature>
<dbReference type="Proteomes" id="UP001597212">
    <property type="component" value="Unassembled WGS sequence"/>
</dbReference>
<organism evidence="2 3">
    <name type="scientific">Lacticaseibacillus hegangensis</name>
    <dbReference type="NCBI Taxonomy" id="2486010"/>
    <lineage>
        <taxon>Bacteria</taxon>
        <taxon>Bacillati</taxon>
        <taxon>Bacillota</taxon>
        <taxon>Bacilli</taxon>
        <taxon>Lactobacillales</taxon>
        <taxon>Lactobacillaceae</taxon>
        <taxon>Lacticaseibacillus</taxon>
    </lineage>
</organism>
<sequence>MTNSKGSTGGLKKLAGKTFNVADKLISGVGSVADAIAKVAPSVVDEGAKVVDAHMEKHKDDFKMPALVDLPLEEAKRVLDFYHLQYALIMATPAPKLATRQPNVILETTPKANTKVAPNAFVRAYYATEETIETSRQMIATHQAAKAEAKANKQAARQAQLHTVTRAAAAIPAAMAGKLPRRKSKKRPTPPSANSQTGQDDEPGNPQ</sequence>
<dbReference type="EMBL" id="JBHTOK010000011">
    <property type="protein sequence ID" value="MFD1440311.1"/>
    <property type="molecule type" value="Genomic_DNA"/>
</dbReference>